<reference evidence="1 2" key="1">
    <citation type="submission" date="2014-04" db="EMBL/GenBank/DDBJ databases">
        <authorList>
            <consortium name="DOE Joint Genome Institute"/>
            <person name="Kuo A."/>
            <person name="Tarkka M."/>
            <person name="Buscot F."/>
            <person name="Kohler A."/>
            <person name="Nagy L.G."/>
            <person name="Floudas D."/>
            <person name="Copeland A."/>
            <person name="Barry K.W."/>
            <person name="Cichocki N."/>
            <person name="Veneault-Fourrey C."/>
            <person name="LaButti K."/>
            <person name="Lindquist E.A."/>
            <person name="Lipzen A."/>
            <person name="Lundell T."/>
            <person name="Morin E."/>
            <person name="Murat C."/>
            <person name="Sun H."/>
            <person name="Tunlid A."/>
            <person name="Henrissat B."/>
            <person name="Grigoriev I.V."/>
            <person name="Hibbett D.S."/>
            <person name="Martin F."/>
            <person name="Nordberg H.P."/>
            <person name="Cantor M.N."/>
            <person name="Hua S.X."/>
        </authorList>
    </citation>
    <scope>NUCLEOTIDE SEQUENCE [LARGE SCALE GENOMIC DNA]</scope>
    <source>
        <strain evidence="1 2">F 1598</strain>
    </source>
</reference>
<dbReference type="InParanoid" id="A0A0C3BWQ5"/>
<name>A0A0C3BWQ5_PILCF</name>
<keyword evidence="2" id="KW-1185">Reference proteome</keyword>
<dbReference type="Proteomes" id="UP000054166">
    <property type="component" value="Unassembled WGS sequence"/>
</dbReference>
<dbReference type="HOGENOM" id="CLU_2776809_0_0_1"/>
<evidence type="ECO:0000313" key="2">
    <source>
        <dbReference type="Proteomes" id="UP000054166"/>
    </source>
</evidence>
<evidence type="ECO:0000313" key="1">
    <source>
        <dbReference type="EMBL" id="KIM81792.1"/>
    </source>
</evidence>
<dbReference type="EMBL" id="KN832997">
    <property type="protein sequence ID" value="KIM81792.1"/>
    <property type="molecule type" value="Genomic_DNA"/>
</dbReference>
<accession>A0A0C3BWQ5</accession>
<gene>
    <name evidence="1" type="ORF">PILCRDRAFT_821141</name>
</gene>
<dbReference type="AlphaFoldDB" id="A0A0C3BWQ5"/>
<organism evidence="1 2">
    <name type="scientific">Piloderma croceum (strain F 1598)</name>
    <dbReference type="NCBI Taxonomy" id="765440"/>
    <lineage>
        <taxon>Eukaryota</taxon>
        <taxon>Fungi</taxon>
        <taxon>Dikarya</taxon>
        <taxon>Basidiomycota</taxon>
        <taxon>Agaricomycotina</taxon>
        <taxon>Agaricomycetes</taxon>
        <taxon>Agaricomycetidae</taxon>
        <taxon>Atheliales</taxon>
        <taxon>Atheliaceae</taxon>
        <taxon>Piloderma</taxon>
    </lineage>
</organism>
<reference evidence="2" key="2">
    <citation type="submission" date="2015-01" db="EMBL/GenBank/DDBJ databases">
        <title>Evolutionary Origins and Diversification of the Mycorrhizal Mutualists.</title>
        <authorList>
            <consortium name="DOE Joint Genome Institute"/>
            <consortium name="Mycorrhizal Genomics Consortium"/>
            <person name="Kohler A."/>
            <person name="Kuo A."/>
            <person name="Nagy L.G."/>
            <person name="Floudas D."/>
            <person name="Copeland A."/>
            <person name="Barry K.W."/>
            <person name="Cichocki N."/>
            <person name="Veneault-Fourrey C."/>
            <person name="LaButti K."/>
            <person name="Lindquist E.A."/>
            <person name="Lipzen A."/>
            <person name="Lundell T."/>
            <person name="Morin E."/>
            <person name="Murat C."/>
            <person name="Riley R."/>
            <person name="Ohm R."/>
            <person name="Sun H."/>
            <person name="Tunlid A."/>
            <person name="Henrissat B."/>
            <person name="Grigoriev I.V."/>
            <person name="Hibbett D.S."/>
            <person name="Martin F."/>
        </authorList>
    </citation>
    <scope>NUCLEOTIDE SEQUENCE [LARGE SCALE GENOMIC DNA]</scope>
    <source>
        <strain evidence="2">F 1598</strain>
    </source>
</reference>
<protein>
    <submittedName>
        <fullName evidence="1">Uncharacterized protein</fullName>
    </submittedName>
</protein>
<proteinExistence type="predicted"/>
<sequence length="69" mass="8019">MSPKARQHYAERAQQQAWFDKLCRGPRDEEITLYETSECSIEGNQGGSRADRRHVWQLQVPGEWTRDGA</sequence>